<gene>
    <name evidence="2" type="ORF">CSAL01_10294</name>
</gene>
<accession>A0A135UGQ3</accession>
<dbReference type="Proteomes" id="UP000070121">
    <property type="component" value="Unassembled WGS sequence"/>
</dbReference>
<keyword evidence="1" id="KW-0812">Transmembrane</keyword>
<comment type="caution">
    <text evidence="2">The sequence shown here is derived from an EMBL/GenBank/DDBJ whole genome shotgun (WGS) entry which is preliminary data.</text>
</comment>
<feature type="transmembrane region" description="Helical" evidence="1">
    <location>
        <begin position="12"/>
        <end position="28"/>
    </location>
</feature>
<reference evidence="2 3" key="1">
    <citation type="submission" date="2014-02" db="EMBL/GenBank/DDBJ databases">
        <title>The genome sequence of Colletotrichum salicis CBS 607.94.</title>
        <authorList>
            <person name="Baroncelli R."/>
            <person name="Thon M.R."/>
        </authorList>
    </citation>
    <scope>NUCLEOTIDE SEQUENCE [LARGE SCALE GENOMIC DNA]</scope>
    <source>
        <strain evidence="2 3">CBS 607.94</strain>
    </source>
</reference>
<dbReference type="EMBL" id="JFFI01001486">
    <property type="protein sequence ID" value="KXH59581.1"/>
    <property type="molecule type" value="Genomic_DNA"/>
</dbReference>
<organism evidence="2 3">
    <name type="scientific">Colletotrichum salicis</name>
    <dbReference type="NCBI Taxonomy" id="1209931"/>
    <lineage>
        <taxon>Eukaryota</taxon>
        <taxon>Fungi</taxon>
        <taxon>Dikarya</taxon>
        <taxon>Ascomycota</taxon>
        <taxon>Pezizomycotina</taxon>
        <taxon>Sordariomycetes</taxon>
        <taxon>Hypocreomycetidae</taxon>
        <taxon>Glomerellales</taxon>
        <taxon>Glomerellaceae</taxon>
        <taxon>Colletotrichum</taxon>
        <taxon>Colletotrichum acutatum species complex</taxon>
    </lineage>
</organism>
<protein>
    <submittedName>
        <fullName evidence="2">Uncharacterized protein</fullName>
    </submittedName>
</protein>
<name>A0A135UGQ3_9PEZI</name>
<evidence type="ECO:0000313" key="3">
    <source>
        <dbReference type="Proteomes" id="UP000070121"/>
    </source>
</evidence>
<evidence type="ECO:0000313" key="2">
    <source>
        <dbReference type="EMBL" id="KXH59581.1"/>
    </source>
</evidence>
<dbReference type="AlphaFoldDB" id="A0A135UGQ3"/>
<keyword evidence="1" id="KW-0472">Membrane</keyword>
<keyword evidence="3" id="KW-1185">Reference proteome</keyword>
<evidence type="ECO:0000256" key="1">
    <source>
        <dbReference type="SAM" id="Phobius"/>
    </source>
</evidence>
<sequence length="180" mass="20415">MQVVLEERYGVPGNVIATGAIWLLLGIYRRHRRTFKQGGQPVITRAQGLMQISLTRCIDIENKAQEIQSALGLRVLMFSMLWQKDVESIQLYMIRTWFQHLCHSPVKHKPVNIWPGCRVSIDSTHGTVRVKFGHDVLFLAFKVEKTSGTVFGCFATTVPWKIVRIALEASGISLCDLEAY</sequence>
<keyword evidence="1" id="KW-1133">Transmembrane helix</keyword>
<proteinExistence type="predicted"/>